<protein>
    <submittedName>
        <fullName evidence="1">Uncharacterized protein</fullName>
    </submittedName>
</protein>
<evidence type="ECO:0000313" key="2">
    <source>
        <dbReference type="Proteomes" id="UP000588604"/>
    </source>
</evidence>
<comment type="caution">
    <text evidence="1">The sequence shown here is derived from an EMBL/GenBank/DDBJ whole genome shotgun (WGS) entry which is preliminary data.</text>
</comment>
<sequence>DAAFALVSGMLNKSTGNMINVDGGLAPAFPR</sequence>
<dbReference type="AlphaFoldDB" id="A0A841N4I4"/>
<organism evidence="1 2">
    <name type="scientific">Algoriphagus iocasae</name>
    <dbReference type="NCBI Taxonomy" id="1836499"/>
    <lineage>
        <taxon>Bacteria</taxon>
        <taxon>Pseudomonadati</taxon>
        <taxon>Bacteroidota</taxon>
        <taxon>Cytophagia</taxon>
        <taxon>Cytophagales</taxon>
        <taxon>Cyclobacteriaceae</taxon>
        <taxon>Algoriphagus</taxon>
    </lineage>
</organism>
<accession>A0A841N4I4</accession>
<name>A0A841N4I4_9BACT</name>
<dbReference type="EMBL" id="JACIJO010000009">
    <property type="protein sequence ID" value="MBB6329041.1"/>
    <property type="molecule type" value="Genomic_DNA"/>
</dbReference>
<proteinExistence type="predicted"/>
<gene>
    <name evidence="1" type="ORF">FHS59_004705</name>
</gene>
<feature type="non-terminal residue" evidence="1">
    <location>
        <position position="1"/>
    </location>
</feature>
<evidence type="ECO:0000313" key="1">
    <source>
        <dbReference type="EMBL" id="MBB6329041.1"/>
    </source>
</evidence>
<keyword evidence="2" id="KW-1185">Reference proteome</keyword>
<dbReference type="Proteomes" id="UP000588604">
    <property type="component" value="Unassembled WGS sequence"/>
</dbReference>
<reference evidence="1 2" key="1">
    <citation type="submission" date="2020-08" db="EMBL/GenBank/DDBJ databases">
        <title>Genomic Encyclopedia of Type Strains, Phase IV (KMG-IV): sequencing the most valuable type-strain genomes for metagenomic binning, comparative biology and taxonomic classification.</title>
        <authorList>
            <person name="Goeker M."/>
        </authorList>
    </citation>
    <scope>NUCLEOTIDE SEQUENCE [LARGE SCALE GENOMIC DNA]</scope>
    <source>
        <strain evidence="1 2">DSM 102044</strain>
    </source>
</reference>